<proteinExistence type="predicted"/>
<feature type="domain" description="HTH cro/C1-type" evidence="1">
    <location>
        <begin position="12"/>
        <end position="68"/>
    </location>
</feature>
<dbReference type="SMART" id="SM00530">
    <property type="entry name" value="HTH_XRE"/>
    <property type="match status" value="1"/>
</dbReference>
<dbReference type="InterPro" id="IPR001387">
    <property type="entry name" value="Cro/C1-type_HTH"/>
</dbReference>
<organism evidence="2 3">
    <name type="scientific">Mucilaginibacter pedocola</name>
    <dbReference type="NCBI Taxonomy" id="1792845"/>
    <lineage>
        <taxon>Bacteria</taxon>
        <taxon>Pseudomonadati</taxon>
        <taxon>Bacteroidota</taxon>
        <taxon>Sphingobacteriia</taxon>
        <taxon>Sphingobacteriales</taxon>
        <taxon>Sphingobacteriaceae</taxon>
        <taxon>Mucilaginibacter</taxon>
    </lineage>
</organism>
<accession>A0A1S9P6V5</accession>
<evidence type="ECO:0000313" key="2">
    <source>
        <dbReference type="EMBL" id="OOQ56686.1"/>
    </source>
</evidence>
<dbReference type="AlphaFoldDB" id="A0A1S9P6V5"/>
<sequence>MSAIEQYVIDFVIKLRHKHKLRQEDIAIILDVDRTFITNVENIEKPAKYNLSHIDKLADHFHLSPKDFLPDKPQNYI</sequence>
<dbReference type="STRING" id="1792845.BC343_19730"/>
<protein>
    <recommendedName>
        <fullName evidence="1">HTH cro/C1-type domain-containing protein</fullName>
    </recommendedName>
</protein>
<dbReference type="SUPFAM" id="SSF47413">
    <property type="entry name" value="lambda repressor-like DNA-binding domains"/>
    <property type="match status" value="1"/>
</dbReference>
<dbReference type="GO" id="GO:0003677">
    <property type="term" value="F:DNA binding"/>
    <property type="evidence" value="ECO:0007669"/>
    <property type="project" value="InterPro"/>
</dbReference>
<dbReference type="Gene3D" id="1.10.260.40">
    <property type="entry name" value="lambda repressor-like DNA-binding domains"/>
    <property type="match status" value="1"/>
</dbReference>
<reference evidence="2 3" key="1">
    <citation type="submission" date="2016-07" db="EMBL/GenBank/DDBJ databases">
        <title>Genomic analysis of zinc-resistant bacterium Mucilaginibacter pedocola TBZ30.</title>
        <authorList>
            <person name="Huang J."/>
            <person name="Tang J."/>
        </authorList>
    </citation>
    <scope>NUCLEOTIDE SEQUENCE [LARGE SCALE GENOMIC DNA]</scope>
    <source>
        <strain evidence="2 3">TBZ30</strain>
    </source>
</reference>
<dbReference type="PROSITE" id="PS50943">
    <property type="entry name" value="HTH_CROC1"/>
    <property type="match status" value="1"/>
</dbReference>
<dbReference type="InterPro" id="IPR010982">
    <property type="entry name" value="Lambda_DNA-bd_dom_sf"/>
</dbReference>
<keyword evidence="3" id="KW-1185">Reference proteome</keyword>
<comment type="caution">
    <text evidence="2">The sequence shown here is derived from an EMBL/GenBank/DDBJ whole genome shotgun (WGS) entry which is preliminary data.</text>
</comment>
<gene>
    <name evidence="2" type="ORF">BC343_19730</name>
</gene>
<dbReference type="Proteomes" id="UP000189739">
    <property type="component" value="Unassembled WGS sequence"/>
</dbReference>
<dbReference type="Pfam" id="PF13443">
    <property type="entry name" value="HTH_26"/>
    <property type="match status" value="1"/>
</dbReference>
<evidence type="ECO:0000259" key="1">
    <source>
        <dbReference type="PROSITE" id="PS50943"/>
    </source>
</evidence>
<dbReference type="EMBL" id="MBTF01000039">
    <property type="protein sequence ID" value="OOQ56686.1"/>
    <property type="molecule type" value="Genomic_DNA"/>
</dbReference>
<evidence type="ECO:0000313" key="3">
    <source>
        <dbReference type="Proteomes" id="UP000189739"/>
    </source>
</evidence>
<dbReference type="CDD" id="cd00093">
    <property type="entry name" value="HTH_XRE"/>
    <property type="match status" value="1"/>
</dbReference>
<name>A0A1S9P6V5_9SPHI</name>